<feature type="compositionally biased region" description="Basic and acidic residues" evidence="1">
    <location>
        <begin position="1"/>
        <end position="12"/>
    </location>
</feature>
<keyword evidence="3" id="KW-1185">Reference proteome</keyword>
<proteinExistence type="predicted"/>
<accession>A0A158R3G5</accession>
<gene>
    <name evidence="2" type="ORF">NBR_LOCUS18256</name>
</gene>
<dbReference type="EMBL" id="UYSL01023280">
    <property type="protein sequence ID" value="VDL81977.1"/>
    <property type="molecule type" value="Genomic_DNA"/>
</dbReference>
<feature type="region of interest" description="Disordered" evidence="1">
    <location>
        <begin position="1"/>
        <end position="57"/>
    </location>
</feature>
<evidence type="ECO:0000313" key="2">
    <source>
        <dbReference type="EMBL" id="VDL81977.1"/>
    </source>
</evidence>
<reference evidence="4" key="1">
    <citation type="submission" date="2016-04" db="UniProtKB">
        <authorList>
            <consortium name="WormBaseParasite"/>
        </authorList>
    </citation>
    <scope>IDENTIFICATION</scope>
</reference>
<dbReference type="Proteomes" id="UP000271162">
    <property type="component" value="Unassembled WGS sequence"/>
</dbReference>
<dbReference type="STRING" id="27835.A0A158R3G5"/>
<sequence>MEMSSDGRELRQSHSVPTMLDSDDQQHAPVFEENDPQGGNESADHTPRKPPRSPIVVVNQSRKGSFDLLESERRTRKPTVTDIDWYAAFNMKSGFSIAHDQCEALLLSFSQSAHSVSPFE</sequence>
<organism evidence="4">
    <name type="scientific">Nippostrongylus brasiliensis</name>
    <name type="common">Rat hookworm</name>
    <dbReference type="NCBI Taxonomy" id="27835"/>
    <lineage>
        <taxon>Eukaryota</taxon>
        <taxon>Metazoa</taxon>
        <taxon>Ecdysozoa</taxon>
        <taxon>Nematoda</taxon>
        <taxon>Chromadorea</taxon>
        <taxon>Rhabditida</taxon>
        <taxon>Rhabditina</taxon>
        <taxon>Rhabditomorpha</taxon>
        <taxon>Strongyloidea</taxon>
        <taxon>Heligmosomidae</taxon>
        <taxon>Nippostrongylus</taxon>
    </lineage>
</organism>
<evidence type="ECO:0000313" key="3">
    <source>
        <dbReference type="Proteomes" id="UP000271162"/>
    </source>
</evidence>
<name>A0A158R3G5_NIPBR</name>
<dbReference type="AlphaFoldDB" id="A0A158R3G5"/>
<evidence type="ECO:0000256" key="1">
    <source>
        <dbReference type="SAM" id="MobiDB-lite"/>
    </source>
</evidence>
<evidence type="ECO:0000313" key="4">
    <source>
        <dbReference type="WBParaSite" id="NBR_0001825501-mRNA-1"/>
    </source>
</evidence>
<reference evidence="2 3" key="2">
    <citation type="submission" date="2018-11" db="EMBL/GenBank/DDBJ databases">
        <authorList>
            <consortium name="Pathogen Informatics"/>
        </authorList>
    </citation>
    <scope>NUCLEOTIDE SEQUENCE [LARGE SCALE GENOMIC DNA]</scope>
</reference>
<dbReference type="WBParaSite" id="NBR_0001825501-mRNA-1">
    <property type="protein sequence ID" value="NBR_0001825501-mRNA-1"/>
    <property type="gene ID" value="NBR_0001825501"/>
</dbReference>
<protein>
    <submittedName>
        <fullName evidence="2 4">Uncharacterized protein</fullName>
    </submittedName>
</protein>